<protein>
    <submittedName>
        <fullName evidence="1">Uncharacterized protein</fullName>
    </submittedName>
</protein>
<reference evidence="2" key="1">
    <citation type="submission" date="2019-07" db="EMBL/GenBank/DDBJ databases">
        <title>Shewanella sp. YLB-08 draft genomic sequence.</title>
        <authorList>
            <person name="Yu L."/>
        </authorList>
    </citation>
    <scope>NUCLEOTIDE SEQUENCE [LARGE SCALE GENOMIC DNA]</scope>
    <source>
        <strain evidence="2">JCM 20706</strain>
    </source>
</reference>
<gene>
    <name evidence="1" type="ORF">FN961_25455</name>
</gene>
<dbReference type="RefSeq" id="WP_144042944.1">
    <property type="nucleotide sequence ID" value="NZ_VKGK01000063.1"/>
</dbReference>
<organism evidence="1 2">
    <name type="scientific">Shewanella hanedai</name>
    <name type="common">Alteromonas hanedai</name>
    <dbReference type="NCBI Taxonomy" id="25"/>
    <lineage>
        <taxon>Bacteria</taxon>
        <taxon>Pseudomonadati</taxon>
        <taxon>Pseudomonadota</taxon>
        <taxon>Gammaproteobacteria</taxon>
        <taxon>Alteromonadales</taxon>
        <taxon>Shewanellaceae</taxon>
        <taxon>Shewanella</taxon>
    </lineage>
</organism>
<sequence>MKLIELVDGFPHQESVKLFKQEIKGLTEKELLELSIPLLDKTEGRGRVSLVKILSIALKKESSLLVILDIGCKKKLVSEIGEWLNFLVPRISFNNLIKLVDSYKNYDMDIVNIILYKLQFIIDPDKLREFE</sequence>
<comment type="caution">
    <text evidence="1">The sequence shown here is derived from an EMBL/GenBank/DDBJ whole genome shotgun (WGS) entry which is preliminary data.</text>
</comment>
<keyword evidence="2" id="KW-1185">Reference proteome</keyword>
<accession>A0A553JCR4</accession>
<name>A0A553JCR4_SHEHA</name>
<dbReference type="Proteomes" id="UP000318126">
    <property type="component" value="Unassembled WGS sequence"/>
</dbReference>
<evidence type="ECO:0000313" key="2">
    <source>
        <dbReference type="Proteomes" id="UP000318126"/>
    </source>
</evidence>
<dbReference type="EMBL" id="VKGK01000063">
    <property type="protein sequence ID" value="TRY10190.1"/>
    <property type="molecule type" value="Genomic_DNA"/>
</dbReference>
<dbReference type="AlphaFoldDB" id="A0A553JCR4"/>
<proteinExistence type="predicted"/>
<evidence type="ECO:0000313" key="1">
    <source>
        <dbReference type="EMBL" id="TRY10190.1"/>
    </source>
</evidence>